<organism evidence="2 3">
    <name type="scientific">Ensete ventricosum</name>
    <name type="common">Abyssinian banana</name>
    <name type="synonym">Musa ensete</name>
    <dbReference type="NCBI Taxonomy" id="4639"/>
    <lineage>
        <taxon>Eukaryota</taxon>
        <taxon>Viridiplantae</taxon>
        <taxon>Streptophyta</taxon>
        <taxon>Embryophyta</taxon>
        <taxon>Tracheophyta</taxon>
        <taxon>Spermatophyta</taxon>
        <taxon>Magnoliopsida</taxon>
        <taxon>Liliopsida</taxon>
        <taxon>Zingiberales</taxon>
        <taxon>Musaceae</taxon>
        <taxon>Ensete</taxon>
    </lineage>
</organism>
<dbReference type="EMBL" id="AMZH03025767">
    <property type="protein sequence ID" value="RRT34985.1"/>
    <property type="molecule type" value="Genomic_DNA"/>
</dbReference>
<proteinExistence type="predicted"/>
<name>A0A426X686_ENSVE</name>
<evidence type="ECO:0000313" key="3">
    <source>
        <dbReference type="Proteomes" id="UP000287651"/>
    </source>
</evidence>
<protein>
    <recommendedName>
        <fullName evidence="4">AP2/ERF domain-containing protein</fullName>
    </recommendedName>
</protein>
<gene>
    <name evidence="2" type="ORF">B296_00047415</name>
</gene>
<evidence type="ECO:0000256" key="1">
    <source>
        <dbReference type="SAM" id="MobiDB-lite"/>
    </source>
</evidence>
<comment type="caution">
    <text evidence="2">The sequence shown here is derived from an EMBL/GenBank/DDBJ whole genome shotgun (WGS) entry which is preliminary data.</text>
</comment>
<dbReference type="AlphaFoldDB" id="A0A426X686"/>
<dbReference type="Proteomes" id="UP000287651">
    <property type="component" value="Unassembled WGS sequence"/>
</dbReference>
<evidence type="ECO:0000313" key="2">
    <source>
        <dbReference type="EMBL" id="RRT34985.1"/>
    </source>
</evidence>
<evidence type="ECO:0008006" key="4">
    <source>
        <dbReference type="Google" id="ProtNLM"/>
    </source>
</evidence>
<feature type="region of interest" description="Disordered" evidence="1">
    <location>
        <begin position="65"/>
        <end position="98"/>
    </location>
</feature>
<sequence>MCYPFFNRYVYLGLFDTEIEAARYLKLLLHTSLSSSPVVKFLLPLQSTCQNCLAGAIEHNLDLSLGSSGSKRNNLDQRDKGSSGMDQGVRIGPEPEWSRNTRSKVSISFQFACASPY</sequence>
<reference evidence="2 3" key="1">
    <citation type="journal article" date="2014" name="Agronomy (Basel)">
        <title>A Draft Genome Sequence for Ensete ventricosum, the Drought-Tolerant Tree Against Hunger.</title>
        <authorList>
            <person name="Harrison J."/>
            <person name="Moore K.A."/>
            <person name="Paszkiewicz K."/>
            <person name="Jones T."/>
            <person name="Grant M."/>
            <person name="Ambacheew D."/>
            <person name="Muzemil S."/>
            <person name="Studholme D.J."/>
        </authorList>
    </citation>
    <scope>NUCLEOTIDE SEQUENCE [LARGE SCALE GENOMIC DNA]</scope>
</reference>
<accession>A0A426X686</accession>